<evidence type="ECO:0000256" key="1">
    <source>
        <dbReference type="SAM" id="SignalP"/>
    </source>
</evidence>
<proteinExistence type="predicted"/>
<evidence type="ECO:0000313" key="4">
    <source>
        <dbReference type="Proteomes" id="UP000825886"/>
    </source>
</evidence>
<dbReference type="EMBL" id="CP081864">
    <property type="protein sequence ID" value="QZN96416.1"/>
    <property type="molecule type" value="Genomic_DNA"/>
</dbReference>
<evidence type="ECO:0000313" key="2">
    <source>
        <dbReference type="EMBL" id="QZN96416.1"/>
    </source>
</evidence>
<dbReference type="Gene3D" id="2.60.40.2040">
    <property type="entry name" value="CFA/I fimbrial subunit E, pilin domain"/>
    <property type="match status" value="1"/>
</dbReference>
<accession>A0ABX9APB8</accession>
<gene>
    <name evidence="2" type="ORF">K6K13_02820</name>
    <name evidence="3" type="ORF">K6K13_03110</name>
</gene>
<keyword evidence="4" id="KW-1185">Reference proteome</keyword>
<dbReference type="Pfam" id="PF07434">
    <property type="entry name" value="CblD"/>
    <property type="match status" value="1"/>
</dbReference>
<dbReference type="Proteomes" id="UP000825886">
    <property type="component" value="Chromosome"/>
</dbReference>
<name>A0ABX9APB8_9ENTR</name>
<sequence>MKTNIYCWLTALCWLVSLPVLADLPTSNTTTVTETMDTSSLPAPLYIWNKVIVGSSTGTNSTNVGMVCKSSTDSTNGACPTALSWTGLAPGFITLTFTQDRTGQTKTLTVAGVRNIGSANSFKPWTGVNSGGLYAPILTYSIAQSELSSLTDGVWRATLVMDYYNYSPATYVATWTASITLTVTSESAQQVYFPAFASTDATVDLDVRGLLSTTTSGSASLDMCLYDGANAAGKTIILSLSDQGASPSDRTSGLFSVYRTGGSAADAADRIDFAITVKNPVTRAAQTVKNGESITWTAPDGGFTARLVTLPDYTTSTYCVPAPLTFTTQTFKPSTKHSGDYTGTVTVTYTPSTS</sequence>
<dbReference type="InterPro" id="IPR010888">
    <property type="entry name" value="CblD"/>
</dbReference>
<keyword evidence="1" id="KW-0732">Signal</keyword>
<dbReference type="InterPro" id="IPR043037">
    <property type="entry name" value="CfaE_adhesin"/>
</dbReference>
<organism evidence="3 4">
    <name type="scientific">Symbiopectobacterium purcellii</name>
    <dbReference type="NCBI Taxonomy" id="2871826"/>
    <lineage>
        <taxon>Bacteria</taxon>
        <taxon>Pseudomonadati</taxon>
        <taxon>Pseudomonadota</taxon>
        <taxon>Gammaproteobacteria</taxon>
        <taxon>Enterobacterales</taxon>
        <taxon>Enterobacteriaceae</taxon>
    </lineage>
</organism>
<dbReference type="EMBL" id="CP081864">
    <property type="protein sequence ID" value="QZN96464.1"/>
    <property type="molecule type" value="Genomic_DNA"/>
</dbReference>
<protein>
    <submittedName>
        <fullName evidence="3">Uncharacterized protein</fullName>
    </submittedName>
</protein>
<feature type="signal peptide" evidence="1">
    <location>
        <begin position="1"/>
        <end position="22"/>
    </location>
</feature>
<feature type="chain" id="PRO_5045034066" evidence="1">
    <location>
        <begin position="23"/>
        <end position="354"/>
    </location>
</feature>
<dbReference type="RefSeq" id="WP_222159463.1">
    <property type="nucleotide sequence ID" value="NZ_CP081864.1"/>
</dbReference>
<dbReference type="Gene3D" id="2.60.40.2520">
    <property type="entry name" value="CFA/I fimbrial subunit E, adhesin domain"/>
    <property type="match status" value="1"/>
</dbReference>
<evidence type="ECO:0000313" key="3">
    <source>
        <dbReference type="EMBL" id="QZN96464.1"/>
    </source>
</evidence>
<reference evidence="3 4" key="1">
    <citation type="submission" date="2021-08" db="EMBL/GenBank/DDBJ databases">
        <title>Culture and genomic analysis of Symbiopectobacterium purcellii sp. nov. gen. nov., isolated from the leafhopper Empoasca decipiens.</title>
        <authorList>
            <person name="Nadal-Jimenez P."/>
            <person name="Siozios S."/>
            <person name="Halliday N."/>
            <person name="Camara M."/>
            <person name="Hurst G.D.D."/>
        </authorList>
    </citation>
    <scope>NUCLEOTIDE SEQUENCE [LARGE SCALE GENOMIC DNA]</scope>
    <source>
        <strain evidence="3 4">SyEd1</strain>
    </source>
</reference>